<dbReference type="HOGENOM" id="CLU_1021490_0_0_1"/>
<dbReference type="VEuPathDB" id="VectorBase:RPRC006500"/>
<evidence type="ECO:0000313" key="2">
    <source>
        <dbReference type="EnsemblMetazoa" id="RPRC006500-PA"/>
    </source>
</evidence>
<dbReference type="eggNOG" id="KOG1195">
    <property type="taxonomic scope" value="Eukaryota"/>
</dbReference>
<dbReference type="SMART" id="SM00836">
    <property type="entry name" value="DALR_1"/>
    <property type="match status" value="1"/>
</dbReference>
<dbReference type="AlphaFoldDB" id="T1HR30"/>
<dbReference type="STRING" id="13249.T1HR30"/>
<dbReference type="Pfam" id="PF05746">
    <property type="entry name" value="DALR_1"/>
    <property type="match status" value="1"/>
</dbReference>
<dbReference type="PANTHER" id="PTHR16043:SF1">
    <property type="entry name" value="DALR ANTICODON-BINDING DOMAIN-CONTAINING PROTEIN 3"/>
    <property type="match status" value="1"/>
</dbReference>
<dbReference type="GO" id="GO:0006420">
    <property type="term" value="P:arginyl-tRNA aminoacylation"/>
    <property type="evidence" value="ECO:0007669"/>
    <property type="project" value="InterPro"/>
</dbReference>
<sequence>VSLDNSFDLNSITFLRGKIVCDILQQLIKISGGTVFETEGSALLDVNPNNKIKITTKDVPRNKVKRDITIKIGAILTSDCSVEENFTIEKYYNIRTEEISDMCDHKLEINSATNNKEDLVTATIFFDLIQSNIHKTMTLHLGNHKPDMKTSCKGALFVMYNYVRLVSLIAKFENLVLSKKYQPLPSVDEVDFSLLSQEAEWNLMYDYVLYWPTIVKQSLNYLEEGQPKLHTIFRFLMHFSSEFSIYYHRTRILTVSLQNKLFKIVLSFSFVYV</sequence>
<name>T1HR30_RHOPR</name>
<dbReference type="PANTHER" id="PTHR16043">
    <property type="entry name" value="DALRD3 PROTEIN"/>
    <property type="match status" value="1"/>
</dbReference>
<dbReference type="EnsemblMetazoa" id="RPRC006500-RA">
    <property type="protein sequence ID" value="RPRC006500-PA"/>
    <property type="gene ID" value="RPRC006500"/>
</dbReference>
<dbReference type="Gene3D" id="1.10.730.10">
    <property type="entry name" value="Isoleucyl-tRNA Synthetase, Domain 1"/>
    <property type="match status" value="1"/>
</dbReference>
<proteinExistence type="predicted"/>
<dbReference type="OMA" id="THFRANA"/>
<evidence type="ECO:0000313" key="3">
    <source>
        <dbReference type="Proteomes" id="UP000015103"/>
    </source>
</evidence>
<organism evidence="2 3">
    <name type="scientific">Rhodnius prolixus</name>
    <name type="common">Triatomid bug</name>
    <dbReference type="NCBI Taxonomy" id="13249"/>
    <lineage>
        <taxon>Eukaryota</taxon>
        <taxon>Metazoa</taxon>
        <taxon>Ecdysozoa</taxon>
        <taxon>Arthropoda</taxon>
        <taxon>Hexapoda</taxon>
        <taxon>Insecta</taxon>
        <taxon>Pterygota</taxon>
        <taxon>Neoptera</taxon>
        <taxon>Paraneoptera</taxon>
        <taxon>Hemiptera</taxon>
        <taxon>Heteroptera</taxon>
        <taxon>Panheteroptera</taxon>
        <taxon>Cimicomorpha</taxon>
        <taxon>Reduviidae</taxon>
        <taxon>Triatominae</taxon>
        <taxon>Rhodnius</taxon>
    </lineage>
</organism>
<dbReference type="FunCoup" id="T1HR30">
    <property type="interactions" value="9"/>
</dbReference>
<dbReference type="GO" id="GO:0000049">
    <property type="term" value="F:tRNA binding"/>
    <property type="evidence" value="ECO:0007669"/>
    <property type="project" value="TreeGrafter"/>
</dbReference>
<dbReference type="InterPro" id="IPR037380">
    <property type="entry name" value="DALRD3"/>
</dbReference>
<dbReference type="GO" id="GO:0005524">
    <property type="term" value="F:ATP binding"/>
    <property type="evidence" value="ECO:0007669"/>
    <property type="project" value="InterPro"/>
</dbReference>
<feature type="domain" description="DALR anticodon binding" evidence="1">
    <location>
        <begin position="158"/>
        <end position="273"/>
    </location>
</feature>
<dbReference type="Proteomes" id="UP000015103">
    <property type="component" value="Unassembled WGS sequence"/>
</dbReference>
<protein>
    <submittedName>
        <fullName evidence="2">DALR_1 domain-containing protein</fullName>
    </submittedName>
</protein>
<accession>T1HR30</accession>
<dbReference type="InterPro" id="IPR009080">
    <property type="entry name" value="tRNAsynth_Ia_anticodon-bd"/>
</dbReference>
<dbReference type="SUPFAM" id="SSF47323">
    <property type="entry name" value="Anticodon-binding domain of a subclass of class I aminoacyl-tRNA synthetases"/>
    <property type="match status" value="1"/>
</dbReference>
<dbReference type="GO" id="GO:0106217">
    <property type="term" value="P:tRNA C3-cytosine methylation"/>
    <property type="evidence" value="ECO:0007669"/>
    <property type="project" value="TreeGrafter"/>
</dbReference>
<evidence type="ECO:0000259" key="1">
    <source>
        <dbReference type="SMART" id="SM00836"/>
    </source>
</evidence>
<keyword evidence="3" id="KW-1185">Reference proteome</keyword>
<dbReference type="InParanoid" id="T1HR30"/>
<dbReference type="GO" id="GO:0004814">
    <property type="term" value="F:arginine-tRNA ligase activity"/>
    <property type="evidence" value="ECO:0007669"/>
    <property type="project" value="InterPro"/>
</dbReference>
<dbReference type="InterPro" id="IPR008909">
    <property type="entry name" value="DALR_anticod-bd"/>
</dbReference>
<dbReference type="EMBL" id="ACPB03019618">
    <property type="status" value="NOT_ANNOTATED_CDS"/>
    <property type="molecule type" value="Genomic_DNA"/>
</dbReference>
<reference evidence="2" key="1">
    <citation type="submission" date="2015-05" db="UniProtKB">
        <authorList>
            <consortium name="EnsemblMetazoa"/>
        </authorList>
    </citation>
    <scope>IDENTIFICATION</scope>
</reference>